<sequence>MARPAGGIGREAAAATGFSAAPDLAAAIADWQQWLSDEKRASPHTVEAYGRDLAAFIGFLSGHLGSAVGLADLEGLRAADFRAYLAARANEDYARTSTARAFSVVRGFFRFLERHGRLANAAIHNVRTPKLPHAVPKALSEAEADVLVGAVDIVAAPEAEAWVIARDTALVTLLYGCGLRLGEALSLTRGSVPTDGVMRVTGKGNKQRVVPVLPAVTEAIAAYLALCPHAGDAATPLFLGTRGGPLNPRIAQGLMQKLRLALGLPETATPHALRHSFATHLLAGGGDLRAIQELLGHASLSTTQRYTEVDGARLQSVHRMAHPRSGR</sequence>
<evidence type="ECO:0000259" key="11">
    <source>
        <dbReference type="PROSITE" id="PS51900"/>
    </source>
</evidence>
<evidence type="ECO:0000313" key="13">
    <source>
        <dbReference type="Proteomes" id="UP000277424"/>
    </source>
</evidence>
<feature type="active site" evidence="9">
    <location>
        <position position="180"/>
    </location>
</feature>
<reference evidence="12 13" key="1">
    <citation type="submission" date="2018-10" db="EMBL/GenBank/DDBJ databases">
        <title>Comparative analysis of microorganisms from saline springs in Andes Mountain Range, Colombia.</title>
        <authorList>
            <person name="Rubin E."/>
        </authorList>
    </citation>
    <scope>NUCLEOTIDE SEQUENCE [LARGE SCALE GENOMIC DNA]</scope>
    <source>
        <strain evidence="12 13">USBA 36</strain>
    </source>
</reference>
<comment type="subunit">
    <text evidence="9">Forms a cyclic heterotetrameric complex composed of two molecules of XerC and two molecules of XerD.</text>
</comment>
<dbReference type="GO" id="GO:0009037">
    <property type="term" value="F:tyrosine-based site-specific recombinase activity"/>
    <property type="evidence" value="ECO:0007669"/>
    <property type="project" value="UniProtKB-UniRule"/>
</dbReference>
<feature type="active site" evidence="9">
    <location>
        <position position="297"/>
    </location>
</feature>
<dbReference type="InterPro" id="IPR011010">
    <property type="entry name" value="DNA_brk_join_enz"/>
</dbReference>
<feature type="domain" description="Tyr recombinase" evidence="10">
    <location>
        <begin position="134"/>
        <end position="319"/>
    </location>
</feature>
<comment type="function">
    <text evidence="9">Site-specific tyrosine recombinase, which acts by catalyzing the cutting and rejoining of the recombining DNA molecules. The XerC-XerD complex is essential to convert dimers of the bacterial chromosome into monomers to permit their segregation at cell division. It also contributes to the segregational stability of plasmids.</text>
</comment>
<comment type="subcellular location">
    <subcellularLocation>
        <location evidence="1 9">Cytoplasm</location>
    </subcellularLocation>
</comment>
<dbReference type="InterPro" id="IPR013762">
    <property type="entry name" value="Integrase-like_cat_sf"/>
</dbReference>
<feature type="domain" description="Core-binding (CB)" evidence="11">
    <location>
        <begin position="22"/>
        <end position="113"/>
    </location>
</feature>
<evidence type="ECO:0000256" key="2">
    <source>
        <dbReference type="ARBA" id="ARBA00022490"/>
    </source>
</evidence>
<dbReference type="Gene3D" id="1.10.150.130">
    <property type="match status" value="1"/>
</dbReference>
<dbReference type="InterPro" id="IPR044068">
    <property type="entry name" value="CB"/>
</dbReference>
<dbReference type="GO" id="GO:0006313">
    <property type="term" value="P:DNA transposition"/>
    <property type="evidence" value="ECO:0007669"/>
    <property type="project" value="UniProtKB-UniRule"/>
</dbReference>
<feature type="active site" evidence="9">
    <location>
        <position position="274"/>
    </location>
</feature>
<dbReference type="EMBL" id="RBIG01000001">
    <property type="protein sequence ID" value="RKQ73714.1"/>
    <property type="molecule type" value="Genomic_DNA"/>
</dbReference>
<evidence type="ECO:0000256" key="6">
    <source>
        <dbReference type="ARBA" id="ARBA00023125"/>
    </source>
</evidence>
<dbReference type="Gene3D" id="1.10.443.10">
    <property type="entry name" value="Intergrase catalytic core"/>
    <property type="match status" value="1"/>
</dbReference>
<dbReference type="InterPro" id="IPR002104">
    <property type="entry name" value="Integrase_catalytic"/>
</dbReference>
<keyword evidence="3 9" id="KW-0132">Cell division</keyword>
<keyword evidence="7 9" id="KW-0233">DNA recombination</keyword>
<evidence type="ECO:0000256" key="1">
    <source>
        <dbReference type="ARBA" id="ARBA00004496"/>
    </source>
</evidence>
<dbReference type="GO" id="GO:0007059">
    <property type="term" value="P:chromosome segregation"/>
    <property type="evidence" value="ECO:0007669"/>
    <property type="project" value="UniProtKB-UniRule"/>
</dbReference>
<protein>
    <recommendedName>
        <fullName evidence="9">Tyrosine recombinase XerC</fullName>
    </recommendedName>
</protein>
<name>A0A420WRP1_9PROT</name>
<evidence type="ECO:0000256" key="3">
    <source>
        <dbReference type="ARBA" id="ARBA00022618"/>
    </source>
</evidence>
<dbReference type="InterPro" id="IPR023009">
    <property type="entry name" value="Tyrosine_recombinase_XerC/XerD"/>
</dbReference>
<evidence type="ECO:0000313" key="12">
    <source>
        <dbReference type="EMBL" id="RKQ73714.1"/>
    </source>
</evidence>
<dbReference type="Pfam" id="PF02899">
    <property type="entry name" value="Phage_int_SAM_1"/>
    <property type="match status" value="1"/>
</dbReference>
<keyword evidence="2 9" id="KW-0963">Cytoplasm</keyword>
<dbReference type="InterPro" id="IPR050090">
    <property type="entry name" value="Tyrosine_recombinase_XerCD"/>
</dbReference>
<keyword evidence="6 9" id="KW-0238">DNA-binding</keyword>
<dbReference type="SUPFAM" id="SSF56349">
    <property type="entry name" value="DNA breaking-rejoining enzymes"/>
    <property type="match status" value="1"/>
</dbReference>
<keyword evidence="4 9" id="KW-0159">Chromosome partition</keyword>
<comment type="similarity">
    <text evidence="9">Belongs to the 'phage' integrase family. XerC subfamily.</text>
</comment>
<accession>A0A420WRP1</accession>
<evidence type="ECO:0000256" key="9">
    <source>
        <dbReference type="HAMAP-Rule" id="MF_01808"/>
    </source>
</evidence>
<dbReference type="PROSITE" id="PS51898">
    <property type="entry name" value="TYR_RECOMBINASE"/>
    <property type="match status" value="1"/>
</dbReference>
<dbReference type="RefSeq" id="WP_121218736.1">
    <property type="nucleotide sequence ID" value="NZ_RBIG01000001.1"/>
</dbReference>
<evidence type="ECO:0000256" key="5">
    <source>
        <dbReference type="ARBA" id="ARBA00022908"/>
    </source>
</evidence>
<dbReference type="AlphaFoldDB" id="A0A420WRP1"/>
<dbReference type="InterPro" id="IPR004107">
    <property type="entry name" value="Integrase_SAM-like_N"/>
</dbReference>
<keyword evidence="8 9" id="KW-0131">Cell cycle</keyword>
<feature type="active site" description="O-(3'-phospho-DNA)-tyrosine intermediate" evidence="9">
    <location>
        <position position="306"/>
    </location>
</feature>
<dbReference type="GO" id="GO:0051301">
    <property type="term" value="P:cell division"/>
    <property type="evidence" value="ECO:0007669"/>
    <property type="project" value="UniProtKB-KW"/>
</dbReference>
<dbReference type="HAMAP" id="MF_01808">
    <property type="entry name" value="Recomb_XerC_XerD"/>
    <property type="match status" value="1"/>
</dbReference>
<feature type="active site" evidence="9">
    <location>
        <position position="203"/>
    </location>
</feature>
<evidence type="ECO:0000256" key="7">
    <source>
        <dbReference type="ARBA" id="ARBA00023172"/>
    </source>
</evidence>
<evidence type="ECO:0000256" key="4">
    <source>
        <dbReference type="ARBA" id="ARBA00022829"/>
    </source>
</evidence>
<dbReference type="GO" id="GO:0005737">
    <property type="term" value="C:cytoplasm"/>
    <property type="evidence" value="ECO:0007669"/>
    <property type="project" value="UniProtKB-SubCell"/>
</dbReference>
<dbReference type="PROSITE" id="PS51900">
    <property type="entry name" value="CB"/>
    <property type="match status" value="1"/>
</dbReference>
<dbReference type="GO" id="GO:0003677">
    <property type="term" value="F:DNA binding"/>
    <property type="evidence" value="ECO:0007669"/>
    <property type="project" value="UniProtKB-UniRule"/>
</dbReference>
<dbReference type="PANTHER" id="PTHR30349:SF90">
    <property type="entry name" value="TYROSINE RECOMBINASE XERD"/>
    <property type="match status" value="1"/>
</dbReference>
<feature type="active site" evidence="9">
    <location>
        <position position="271"/>
    </location>
</feature>
<evidence type="ECO:0000256" key="8">
    <source>
        <dbReference type="ARBA" id="ARBA00023306"/>
    </source>
</evidence>
<comment type="caution">
    <text evidence="12">The sequence shown here is derived from an EMBL/GenBank/DDBJ whole genome shotgun (WGS) entry which is preliminary data.</text>
</comment>
<gene>
    <name evidence="9" type="primary">xerC</name>
    <name evidence="12" type="ORF">BCL74_1505</name>
</gene>
<dbReference type="PANTHER" id="PTHR30349">
    <property type="entry name" value="PHAGE INTEGRASE-RELATED"/>
    <property type="match status" value="1"/>
</dbReference>
<dbReference type="Proteomes" id="UP000277424">
    <property type="component" value="Unassembled WGS sequence"/>
</dbReference>
<dbReference type="Pfam" id="PF00589">
    <property type="entry name" value="Phage_integrase"/>
    <property type="match status" value="1"/>
</dbReference>
<dbReference type="SUPFAM" id="SSF47823">
    <property type="entry name" value="lambda integrase-like, N-terminal domain"/>
    <property type="match status" value="1"/>
</dbReference>
<organism evidence="12 13">
    <name type="scientific">Oceanibaculum indicum</name>
    <dbReference type="NCBI Taxonomy" id="526216"/>
    <lineage>
        <taxon>Bacteria</taxon>
        <taxon>Pseudomonadati</taxon>
        <taxon>Pseudomonadota</taxon>
        <taxon>Alphaproteobacteria</taxon>
        <taxon>Rhodospirillales</taxon>
        <taxon>Oceanibaculaceae</taxon>
        <taxon>Oceanibaculum</taxon>
    </lineage>
</organism>
<proteinExistence type="inferred from homology"/>
<evidence type="ECO:0000259" key="10">
    <source>
        <dbReference type="PROSITE" id="PS51898"/>
    </source>
</evidence>
<keyword evidence="5 9" id="KW-0229">DNA integration</keyword>
<dbReference type="InterPro" id="IPR010998">
    <property type="entry name" value="Integrase_recombinase_N"/>
</dbReference>
<dbReference type="OrthoDB" id="9801717at2"/>